<dbReference type="KEGG" id="tpal:117648353"/>
<proteinExistence type="predicted"/>
<protein>
    <submittedName>
        <fullName evidence="6">Achaete-scute complex protein T4-like</fullName>
    </submittedName>
</protein>
<dbReference type="Pfam" id="PF00010">
    <property type="entry name" value="HLH"/>
    <property type="match status" value="1"/>
</dbReference>
<dbReference type="PANTHER" id="PTHR13935">
    <property type="entry name" value="ACHAETE-SCUTE TRANSCRIPTION FACTOR-RELATED"/>
    <property type="match status" value="1"/>
</dbReference>
<dbReference type="InterPro" id="IPR015660">
    <property type="entry name" value="MASH1/Ascl1a-like"/>
</dbReference>
<dbReference type="FunCoup" id="A0A6P8Z8F0">
    <property type="interactions" value="3"/>
</dbReference>
<dbReference type="GO" id="GO:0000977">
    <property type="term" value="F:RNA polymerase II transcription regulatory region sequence-specific DNA binding"/>
    <property type="evidence" value="ECO:0007669"/>
    <property type="project" value="TreeGrafter"/>
</dbReference>
<gene>
    <name evidence="6" type="primary">LOC117648353</name>
</gene>
<dbReference type="GO" id="GO:0045944">
    <property type="term" value="P:positive regulation of transcription by RNA polymerase II"/>
    <property type="evidence" value="ECO:0007669"/>
    <property type="project" value="TreeGrafter"/>
</dbReference>
<dbReference type="Gene3D" id="4.10.280.10">
    <property type="entry name" value="Helix-loop-helix DNA-binding domain"/>
    <property type="match status" value="1"/>
</dbReference>
<dbReference type="Proteomes" id="UP000515158">
    <property type="component" value="Unplaced"/>
</dbReference>
<keyword evidence="1" id="KW-0524">Neurogenesis</keyword>
<evidence type="ECO:0000259" key="4">
    <source>
        <dbReference type="PROSITE" id="PS50888"/>
    </source>
</evidence>
<organism evidence="6">
    <name type="scientific">Thrips palmi</name>
    <name type="common">Melon thrips</name>
    <dbReference type="NCBI Taxonomy" id="161013"/>
    <lineage>
        <taxon>Eukaryota</taxon>
        <taxon>Metazoa</taxon>
        <taxon>Ecdysozoa</taxon>
        <taxon>Arthropoda</taxon>
        <taxon>Hexapoda</taxon>
        <taxon>Insecta</taxon>
        <taxon>Pterygota</taxon>
        <taxon>Neoptera</taxon>
        <taxon>Paraneoptera</taxon>
        <taxon>Thysanoptera</taxon>
        <taxon>Terebrantia</taxon>
        <taxon>Thripoidea</taxon>
        <taxon>Thripidae</taxon>
        <taxon>Thrips</taxon>
    </lineage>
</organism>
<dbReference type="InterPro" id="IPR011598">
    <property type="entry name" value="bHLH_dom"/>
</dbReference>
<evidence type="ECO:0000256" key="2">
    <source>
        <dbReference type="ARBA" id="ARBA00023125"/>
    </source>
</evidence>
<dbReference type="SUPFAM" id="SSF47459">
    <property type="entry name" value="HLH, helix-loop-helix DNA-binding domain"/>
    <property type="match status" value="1"/>
</dbReference>
<keyword evidence="5" id="KW-1185">Reference proteome</keyword>
<dbReference type="OrthoDB" id="5976910at2759"/>
<reference evidence="6" key="1">
    <citation type="submission" date="2025-08" db="UniProtKB">
        <authorList>
            <consortium name="RefSeq"/>
        </authorList>
    </citation>
    <scope>IDENTIFICATION</scope>
    <source>
        <tissue evidence="6">Total insect</tissue>
    </source>
</reference>
<dbReference type="PROSITE" id="PS50888">
    <property type="entry name" value="BHLH"/>
    <property type="match status" value="1"/>
</dbReference>
<feature type="compositionally biased region" description="Low complexity" evidence="3">
    <location>
        <begin position="57"/>
        <end position="73"/>
    </location>
</feature>
<dbReference type="GO" id="GO:0090575">
    <property type="term" value="C:RNA polymerase II transcription regulator complex"/>
    <property type="evidence" value="ECO:0007669"/>
    <property type="project" value="TreeGrafter"/>
</dbReference>
<accession>A0A6P8Z8F0</accession>
<evidence type="ECO:0000313" key="5">
    <source>
        <dbReference type="Proteomes" id="UP000515158"/>
    </source>
</evidence>
<dbReference type="RefSeq" id="XP_034246740.1">
    <property type="nucleotide sequence ID" value="XM_034390849.1"/>
</dbReference>
<name>A0A6P8Z8F0_THRPL</name>
<feature type="region of interest" description="Disordered" evidence="3">
    <location>
        <begin position="45"/>
        <end position="73"/>
    </location>
</feature>
<sequence length="379" mass="39534">MSTAVMTMHRPMPAKKMVMMLSPDVQPQIVQPSNGACVIVSNSYPGSHPGSPPQFTNLDAPANNNNAKAKNNNGCGALNKVSRVGGGAVQKAAPRTTVVVAASPAGAAADALRCKRRIQFSQPGAATAHAAPGAFNGHQTASVARRNARERNRVKQVNNGFATLRAHIPPAIAAALQEAMGTAERPTSARATAKEKEAAKKLSKVETLRMAVEYIRSLQALLQESGSENAAPTVKTETADVMSDSPHGGHGLDADYEAALALSHYSMAAESSSPPTSGMPTHAVSTAFGHHHHHQPHFVSMSPPCSDAGSAGSPTPSYVSDGSVGASSTGYATFVPVVCRPTTLTVHSPATPPDSQAYEPMSPEDEELLDVISWWQQSN</sequence>
<dbReference type="SMART" id="SM00353">
    <property type="entry name" value="HLH"/>
    <property type="match status" value="1"/>
</dbReference>
<dbReference type="InterPro" id="IPR036638">
    <property type="entry name" value="HLH_DNA-bd_sf"/>
</dbReference>
<dbReference type="PANTHER" id="PTHR13935:SF106">
    <property type="entry name" value="ACHAETE-SCUTE COMPLEX PROTEIN T5-RELATED"/>
    <property type="match status" value="1"/>
</dbReference>
<dbReference type="GO" id="GO:0007399">
    <property type="term" value="P:nervous system development"/>
    <property type="evidence" value="ECO:0007669"/>
    <property type="project" value="UniProtKB-KW"/>
</dbReference>
<evidence type="ECO:0000256" key="1">
    <source>
        <dbReference type="ARBA" id="ARBA00022902"/>
    </source>
</evidence>
<evidence type="ECO:0000313" key="6">
    <source>
        <dbReference type="RefSeq" id="XP_034246740.1"/>
    </source>
</evidence>
<evidence type="ECO:0000256" key="3">
    <source>
        <dbReference type="SAM" id="MobiDB-lite"/>
    </source>
</evidence>
<dbReference type="GO" id="GO:0046983">
    <property type="term" value="F:protein dimerization activity"/>
    <property type="evidence" value="ECO:0007669"/>
    <property type="project" value="InterPro"/>
</dbReference>
<keyword evidence="2" id="KW-0238">DNA-binding</keyword>
<dbReference type="GO" id="GO:0000981">
    <property type="term" value="F:DNA-binding transcription factor activity, RNA polymerase II-specific"/>
    <property type="evidence" value="ECO:0007669"/>
    <property type="project" value="TreeGrafter"/>
</dbReference>
<dbReference type="AlphaFoldDB" id="A0A6P8Z8F0"/>
<feature type="domain" description="BHLH" evidence="4">
    <location>
        <begin position="141"/>
        <end position="218"/>
    </location>
</feature>
<dbReference type="GeneID" id="117648353"/>
<dbReference type="InParanoid" id="A0A6P8Z8F0"/>